<evidence type="ECO:0000259" key="3">
    <source>
        <dbReference type="Pfam" id="PF05368"/>
    </source>
</evidence>
<dbReference type="OrthoDB" id="3358371at2759"/>
<dbReference type="PANTHER" id="PTHR42748:SF26">
    <property type="entry name" value="NMRA-LIKE DOMAIN-CONTAINING PROTEIN"/>
    <property type="match status" value="1"/>
</dbReference>
<evidence type="ECO:0000256" key="1">
    <source>
        <dbReference type="ARBA" id="ARBA00006328"/>
    </source>
</evidence>
<reference evidence="4" key="1">
    <citation type="journal article" date="2021" name="Nat. Commun.">
        <title>Genetic determinants of endophytism in the Arabidopsis root mycobiome.</title>
        <authorList>
            <person name="Mesny F."/>
            <person name="Miyauchi S."/>
            <person name="Thiergart T."/>
            <person name="Pickel B."/>
            <person name="Atanasova L."/>
            <person name="Karlsson M."/>
            <person name="Huettel B."/>
            <person name="Barry K.W."/>
            <person name="Haridas S."/>
            <person name="Chen C."/>
            <person name="Bauer D."/>
            <person name="Andreopoulos W."/>
            <person name="Pangilinan J."/>
            <person name="LaButti K."/>
            <person name="Riley R."/>
            <person name="Lipzen A."/>
            <person name="Clum A."/>
            <person name="Drula E."/>
            <person name="Henrissat B."/>
            <person name="Kohler A."/>
            <person name="Grigoriev I.V."/>
            <person name="Martin F.M."/>
            <person name="Hacquard S."/>
        </authorList>
    </citation>
    <scope>NUCLEOTIDE SEQUENCE</scope>
    <source>
        <strain evidence="4">MPI-SDFR-AT-0073</strain>
    </source>
</reference>
<dbReference type="Proteomes" id="UP000758603">
    <property type="component" value="Unassembled WGS sequence"/>
</dbReference>
<comment type="similarity">
    <text evidence="1">Belongs to the NmrA-type oxidoreductase family.</text>
</comment>
<dbReference type="GeneID" id="70132129"/>
<evidence type="ECO:0000256" key="2">
    <source>
        <dbReference type="ARBA" id="ARBA00022857"/>
    </source>
</evidence>
<organism evidence="4 5">
    <name type="scientific">Truncatella angustata</name>
    <dbReference type="NCBI Taxonomy" id="152316"/>
    <lineage>
        <taxon>Eukaryota</taxon>
        <taxon>Fungi</taxon>
        <taxon>Dikarya</taxon>
        <taxon>Ascomycota</taxon>
        <taxon>Pezizomycotina</taxon>
        <taxon>Sordariomycetes</taxon>
        <taxon>Xylariomycetidae</taxon>
        <taxon>Amphisphaeriales</taxon>
        <taxon>Sporocadaceae</taxon>
        <taxon>Truncatella</taxon>
    </lineage>
</organism>
<dbReference type="Gene3D" id="3.40.50.720">
    <property type="entry name" value="NAD(P)-binding Rossmann-like Domain"/>
    <property type="match status" value="1"/>
</dbReference>
<dbReference type="GO" id="GO:0005634">
    <property type="term" value="C:nucleus"/>
    <property type="evidence" value="ECO:0007669"/>
    <property type="project" value="TreeGrafter"/>
</dbReference>
<evidence type="ECO:0000313" key="4">
    <source>
        <dbReference type="EMBL" id="KAH6651697.1"/>
    </source>
</evidence>
<comment type="caution">
    <text evidence="4">The sequence shown here is derived from an EMBL/GenBank/DDBJ whole genome shotgun (WGS) entry which is preliminary data.</text>
</comment>
<proteinExistence type="inferred from homology"/>
<dbReference type="AlphaFoldDB" id="A0A9P8UG79"/>
<sequence>MAKLIVVIGVTGLQGSSVADTFLRLPGWRVRGITRSPSSEAARALASRGVEVVEGDFNDKDSLRPAFQGANVIFSNTDFFANLLAAMRPGADLPAGRTPNEHAYHVEVAQGLNIAEVAASPAVLRTLDRFVLSSLSDARGWSRGRYTSLYHYDSKAEMIRVIRERLPDLARRMSTVQIGHYVTNWKAFRTMAPQRQADGSFLVIRPFAPGLELPFVVPHRDTGAFVKALVDLPAGKDLLGVSQTMAWPEWVELWGRILGVEAGFKQVSREEFFAGTPKPVRDELWDSYEYCADFGYTGGDPEVLTPDQLDVEVPLTSMEEYIRSEDWSSLLSSTTA</sequence>
<evidence type="ECO:0000313" key="5">
    <source>
        <dbReference type="Proteomes" id="UP000758603"/>
    </source>
</evidence>
<dbReference type="PANTHER" id="PTHR42748">
    <property type="entry name" value="NITROGEN METABOLITE REPRESSION PROTEIN NMRA FAMILY MEMBER"/>
    <property type="match status" value="1"/>
</dbReference>
<feature type="domain" description="NmrA-like" evidence="3">
    <location>
        <begin position="2"/>
        <end position="321"/>
    </location>
</feature>
<dbReference type="RefSeq" id="XP_045955975.1">
    <property type="nucleotide sequence ID" value="XM_046103237.1"/>
</dbReference>
<gene>
    <name evidence="4" type="ORF">BKA67DRAFT_571611</name>
</gene>
<name>A0A9P8UG79_9PEZI</name>
<dbReference type="SUPFAM" id="SSF51735">
    <property type="entry name" value="NAD(P)-binding Rossmann-fold domains"/>
    <property type="match status" value="1"/>
</dbReference>
<dbReference type="InterPro" id="IPR036291">
    <property type="entry name" value="NAD(P)-bd_dom_sf"/>
</dbReference>
<dbReference type="EMBL" id="JAGPXC010000006">
    <property type="protein sequence ID" value="KAH6651697.1"/>
    <property type="molecule type" value="Genomic_DNA"/>
</dbReference>
<protein>
    <recommendedName>
        <fullName evidence="3">NmrA-like domain-containing protein</fullName>
    </recommendedName>
</protein>
<dbReference type="InterPro" id="IPR051164">
    <property type="entry name" value="NmrA-like_oxidored"/>
</dbReference>
<accession>A0A9P8UG79</accession>
<keyword evidence="5" id="KW-1185">Reference proteome</keyword>
<dbReference type="InterPro" id="IPR008030">
    <property type="entry name" value="NmrA-like"/>
</dbReference>
<keyword evidence="2" id="KW-0521">NADP</keyword>
<dbReference type="Pfam" id="PF05368">
    <property type="entry name" value="NmrA"/>
    <property type="match status" value="1"/>
</dbReference>